<proteinExistence type="predicted"/>
<keyword evidence="2" id="KW-0732">Signal</keyword>
<feature type="compositionally biased region" description="Basic and acidic residues" evidence="1">
    <location>
        <begin position="49"/>
        <end position="59"/>
    </location>
</feature>
<dbReference type="PROSITE" id="PS51257">
    <property type="entry name" value="PROKAR_LIPOPROTEIN"/>
    <property type="match status" value="1"/>
</dbReference>
<feature type="signal peptide" evidence="2">
    <location>
        <begin position="1"/>
        <end position="22"/>
    </location>
</feature>
<dbReference type="Proteomes" id="UP000823388">
    <property type="component" value="Chromosome 9K"/>
</dbReference>
<feature type="chain" id="PRO_5035930991" evidence="2">
    <location>
        <begin position="23"/>
        <end position="167"/>
    </location>
</feature>
<evidence type="ECO:0000313" key="3">
    <source>
        <dbReference type="EMBL" id="KAG2546359.1"/>
    </source>
</evidence>
<comment type="caution">
    <text evidence="3">The sequence shown here is derived from an EMBL/GenBank/DDBJ whole genome shotgun (WGS) entry which is preliminary data.</text>
</comment>
<feature type="compositionally biased region" description="Low complexity" evidence="1">
    <location>
        <begin position="93"/>
        <end position="102"/>
    </location>
</feature>
<feature type="region of interest" description="Disordered" evidence="1">
    <location>
        <begin position="136"/>
        <end position="167"/>
    </location>
</feature>
<feature type="region of interest" description="Disordered" evidence="1">
    <location>
        <begin position="30"/>
        <end position="116"/>
    </location>
</feature>
<organism evidence="3 4">
    <name type="scientific">Panicum virgatum</name>
    <name type="common">Blackwell switchgrass</name>
    <dbReference type="NCBI Taxonomy" id="38727"/>
    <lineage>
        <taxon>Eukaryota</taxon>
        <taxon>Viridiplantae</taxon>
        <taxon>Streptophyta</taxon>
        <taxon>Embryophyta</taxon>
        <taxon>Tracheophyta</taxon>
        <taxon>Spermatophyta</taxon>
        <taxon>Magnoliopsida</taxon>
        <taxon>Liliopsida</taxon>
        <taxon>Poales</taxon>
        <taxon>Poaceae</taxon>
        <taxon>PACMAD clade</taxon>
        <taxon>Panicoideae</taxon>
        <taxon>Panicodae</taxon>
        <taxon>Paniceae</taxon>
        <taxon>Panicinae</taxon>
        <taxon>Panicum</taxon>
        <taxon>Panicum sect. Hiantes</taxon>
    </lineage>
</organism>
<dbReference type="EMBL" id="CM029053">
    <property type="protein sequence ID" value="KAG2546359.1"/>
    <property type="molecule type" value="Genomic_DNA"/>
</dbReference>
<name>A0A8T0NDS4_PANVG</name>
<keyword evidence="4" id="KW-1185">Reference proteome</keyword>
<evidence type="ECO:0000256" key="1">
    <source>
        <dbReference type="SAM" id="MobiDB-lite"/>
    </source>
</evidence>
<dbReference type="AlphaFoldDB" id="A0A8T0NDS4"/>
<reference evidence="3" key="1">
    <citation type="submission" date="2020-05" db="EMBL/GenBank/DDBJ databases">
        <title>WGS assembly of Panicum virgatum.</title>
        <authorList>
            <person name="Lovell J.T."/>
            <person name="Jenkins J."/>
            <person name="Shu S."/>
            <person name="Juenger T.E."/>
            <person name="Schmutz J."/>
        </authorList>
    </citation>
    <scope>NUCLEOTIDE SEQUENCE</scope>
    <source>
        <strain evidence="3">AP13</strain>
    </source>
</reference>
<feature type="compositionally biased region" description="Gly residues" evidence="1">
    <location>
        <begin position="81"/>
        <end position="92"/>
    </location>
</feature>
<accession>A0A8T0NDS4</accession>
<sequence>MKPASPVYAALPLLLLAACCCGLLFQAAECGGRPPSSPREPSKSPAAAVRRDGDAEKAPLHQRAAGTQGGTTIRPVEMDDGGVGRTSSGDGGAASMAQSAGATPARGKPGPWQRRSGELRLTALKLARRTLAAAAAEAGPGTTGTDGAAASCHSYSEHTRSCPPSKR</sequence>
<evidence type="ECO:0000256" key="2">
    <source>
        <dbReference type="SAM" id="SignalP"/>
    </source>
</evidence>
<gene>
    <name evidence="3" type="ORF">PVAP13_9KG028200</name>
</gene>
<feature type="compositionally biased region" description="Low complexity" evidence="1">
    <location>
        <begin position="136"/>
        <end position="150"/>
    </location>
</feature>
<protein>
    <submittedName>
        <fullName evidence="3">Uncharacterized protein</fullName>
    </submittedName>
</protein>
<evidence type="ECO:0000313" key="4">
    <source>
        <dbReference type="Proteomes" id="UP000823388"/>
    </source>
</evidence>